<dbReference type="PANTHER" id="PTHR34218">
    <property type="entry name" value="PEPTIDASE S45 PENICILLIN AMIDASE"/>
    <property type="match status" value="1"/>
</dbReference>
<reference evidence="5" key="1">
    <citation type="journal article" date="2019" name="Int. J. Syst. Evol. Microbiol.">
        <title>The Global Catalogue of Microorganisms (GCM) 10K type strain sequencing project: providing services to taxonomists for standard genome sequencing and annotation.</title>
        <authorList>
            <consortium name="The Broad Institute Genomics Platform"/>
            <consortium name="The Broad Institute Genome Sequencing Center for Infectious Disease"/>
            <person name="Wu L."/>
            <person name="Ma J."/>
        </authorList>
    </citation>
    <scope>NUCLEOTIDE SEQUENCE [LARGE SCALE GENOMIC DNA]</scope>
    <source>
        <strain evidence="5">KCTC 52416</strain>
    </source>
</reference>
<keyword evidence="2" id="KW-0378">Hydrolase</keyword>
<keyword evidence="5" id="KW-1185">Reference proteome</keyword>
<dbReference type="Gene3D" id="2.30.120.10">
    <property type="match status" value="1"/>
</dbReference>
<dbReference type="Pfam" id="PF01804">
    <property type="entry name" value="Penicil_amidase"/>
    <property type="match status" value="1"/>
</dbReference>
<dbReference type="InterPro" id="IPR023343">
    <property type="entry name" value="Penicillin_amidase_dom1"/>
</dbReference>
<dbReference type="RefSeq" id="WP_379020946.1">
    <property type="nucleotide sequence ID" value="NZ_JBHRTA010000022.1"/>
</dbReference>
<accession>A0ABV7JGW4</accession>
<evidence type="ECO:0000256" key="2">
    <source>
        <dbReference type="ARBA" id="ARBA00022801"/>
    </source>
</evidence>
<organism evidence="4 5">
    <name type="scientific">Parapedobacter deserti</name>
    <dbReference type="NCBI Taxonomy" id="1912957"/>
    <lineage>
        <taxon>Bacteria</taxon>
        <taxon>Pseudomonadati</taxon>
        <taxon>Bacteroidota</taxon>
        <taxon>Sphingobacteriia</taxon>
        <taxon>Sphingobacteriales</taxon>
        <taxon>Sphingobacteriaceae</taxon>
        <taxon>Parapedobacter</taxon>
    </lineage>
</organism>
<dbReference type="InterPro" id="IPR043146">
    <property type="entry name" value="Penicillin_amidase_N_B-knob"/>
</dbReference>
<dbReference type="PANTHER" id="PTHR34218:SF4">
    <property type="entry name" value="ACYL-HOMOSERINE LACTONE ACYLASE QUIP"/>
    <property type="match status" value="1"/>
</dbReference>
<dbReference type="InterPro" id="IPR002692">
    <property type="entry name" value="S45"/>
</dbReference>
<dbReference type="Gene3D" id="1.10.439.10">
    <property type="entry name" value="Penicillin Amidohydrolase, domain 1"/>
    <property type="match status" value="1"/>
</dbReference>
<evidence type="ECO:0000256" key="1">
    <source>
        <dbReference type="ARBA" id="ARBA00006586"/>
    </source>
</evidence>
<evidence type="ECO:0000313" key="4">
    <source>
        <dbReference type="EMBL" id="MFC3197344.1"/>
    </source>
</evidence>
<proteinExistence type="inferred from homology"/>
<comment type="caution">
    <text evidence="4">The sequence shown here is derived from an EMBL/GenBank/DDBJ whole genome shotgun (WGS) entry which is preliminary data.</text>
</comment>
<sequence>MRFVKHFWPLLIAVALIYIFHHSWGIVPPLGKVFSPFGGFLQNGKGYSGTYDSDVIVKGVQEKVTVHYDDNAVPHIFAQNDHDLYFSQGYVIARDRLWQMEFYTLVAAGRLSSVVGEGALEYDRFNRRLGMARSAAVIAERLKGDSVANRILEAYAAGVNAYIDQLSYKDLPVEYKLLNYKPERWSPYKSILMLMNMRYTLNGGSNDARLTNVLAKYGPDVVADLFPDYPAKESPIIPEGTDWAFTPVGPPPMPDTVAALPDSNLLAINMPVPRPEVGSNNWAVGGGKSATGLPILANDPHLQLTLPSIWYQMQLSSPDVNVYGVALPGTPAIIIGFNKDVAWGVTNTGSDVMDFYRIRFRDGGFDAYWHEGEWKPVAMHIETFPVKGGRKVSDTLYYTHHGPIVYHDAKSANYTSSIPVGYAMRWVTNETDGADVLTFYYLNRAENYDDYRKALSHFTAPAQNFVFSSNGNDIAITANGKLPLKWKGQGKYLLDGTLASHDWQGWIPKEHNPMVLNPTRGFVSSANQFPTDTSYPYYLGWKFAHSSRALRINERLEAMNGATADSLRMLQNDNYNVDARRVLPRLLNALAADDSIRQSAEFDAVERWDYQNSADAVGATIFENWLDDLLKGIWSDEFPTDERLLFPSLDRTFELIINEPEAKWFDNVNTPDIVETADDIIRETFKIAVAKLQERYGDFSPKAWAWAKVKRTRIMHLVPNFRSFGRTAVLNGGGSGIVNATTGTHGPSWRMVVQLDSEWPKAYGLYPGGQSGNPGSKYYDNMIDRWANGELDTLLFMKHADEQSERLQHRMLLNPKNKN</sequence>
<name>A0ABV7JGW4_9SPHI</name>
<dbReference type="SUPFAM" id="SSF56235">
    <property type="entry name" value="N-terminal nucleophile aminohydrolases (Ntn hydrolases)"/>
    <property type="match status" value="1"/>
</dbReference>
<dbReference type="EMBL" id="JBHRTA010000022">
    <property type="protein sequence ID" value="MFC3197344.1"/>
    <property type="molecule type" value="Genomic_DNA"/>
</dbReference>
<dbReference type="InterPro" id="IPR014395">
    <property type="entry name" value="Pen/GL7ACA/AHL_acylase"/>
</dbReference>
<evidence type="ECO:0000256" key="3">
    <source>
        <dbReference type="ARBA" id="ARBA00023145"/>
    </source>
</evidence>
<gene>
    <name evidence="4" type="ORF">ACFOET_06945</name>
</gene>
<dbReference type="Proteomes" id="UP001595526">
    <property type="component" value="Unassembled WGS sequence"/>
</dbReference>
<protein>
    <submittedName>
        <fullName evidence="4">Penicillin acylase family protein</fullName>
    </submittedName>
</protein>
<keyword evidence="3" id="KW-0865">Zymogen</keyword>
<evidence type="ECO:0000313" key="5">
    <source>
        <dbReference type="Proteomes" id="UP001595526"/>
    </source>
</evidence>
<dbReference type="Gene3D" id="3.60.20.10">
    <property type="entry name" value="Glutamine Phosphoribosylpyrophosphate, subunit 1, domain 1"/>
    <property type="match status" value="1"/>
</dbReference>
<comment type="similarity">
    <text evidence="1">Belongs to the peptidase S45 family.</text>
</comment>
<dbReference type="InterPro" id="IPR043147">
    <property type="entry name" value="Penicillin_amidase_A-knob"/>
</dbReference>
<dbReference type="Gene3D" id="1.10.1400.10">
    <property type="match status" value="1"/>
</dbReference>
<dbReference type="CDD" id="cd03747">
    <property type="entry name" value="Ntn_PGA_like"/>
    <property type="match status" value="1"/>
</dbReference>
<dbReference type="PIRSF" id="PIRSF001227">
    <property type="entry name" value="Pen_acylase"/>
    <property type="match status" value="1"/>
</dbReference>
<dbReference type="InterPro" id="IPR029055">
    <property type="entry name" value="Ntn_hydrolases_N"/>
</dbReference>